<dbReference type="InterPro" id="IPR010982">
    <property type="entry name" value="Lambda_DNA-bd_dom_sf"/>
</dbReference>
<reference evidence="2 3" key="1">
    <citation type="submission" date="2024-10" db="EMBL/GenBank/DDBJ databases">
        <title>The Natural Products Discovery Center: Release of the First 8490 Sequenced Strains for Exploring Actinobacteria Biosynthetic Diversity.</title>
        <authorList>
            <person name="Kalkreuter E."/>
            <person name="Kautsar S.A."/>
            <person name="Yang D."/>
            <person name="Bader C.D."/>
            <person name="Teijaro C.N."/>
            <person name="Fluegel L."/>
            <person name="Davis C.M."/>
            <person name="Simpson J.R."/>
            <person name="Lauterbach L."/>
            <person name="Steele A.D."/>
            <person name="Gui C."/>
            <person name="Meng S."/>
            <person name="Li G."/>
            <person name="Viehrig K."/>
            <person name="Ye F."/>
            <person name="Su P."/>
            <person name="Kiefer A.F."/>
            <person name="Nichols A."/>
            <person name="Cepeda A.J."/>
            <person name="Yan W."/>
            <person name="Fan B."/>
            <person name="Jiang Y."/>
            <person name="Adhikari A."/>
            <person name="Zheng C.-J."/>
            <person name="Schuster L."/>
            <person name="Cowan T.M."/>
            <person name="Smanski M.J."/>
            <person name="Chevrette M.G."/>
            <person name="De Carvalho L.P.S."/>
            <person name="Shen B."/>
        </authorList>
    </citation>
    <scope>NUCLEOTIDE SEQUENCE [LARGE SCALE GENOMIC DNA]</scope>
    <source>
        <strain evidence="2 3">NPDC050545</strain>
    </source>
</reference>
<dbReference type="SUPFAM" id="SSF47413">
    <property type="entry name" value="lambda repressor-like DNA-binding domains"/>
    <property type="match status" value="1"/>
</dbReference>
<dbReference type="EMBL" id="JBITGY010000017">
    <property type="protein sequence ID" value="MFI6504935.1"/>
    <property type="molecule type" value="Genomic_DNA"/>
</dbReference>
<dbReference type="PROSITE" id="PS50943">
    <property type="entry name" value="HTH_CROC1"/>
    <property type="match status" value="1"/>
</dbReference>
<dbReference type="Pfam" id="PF01381">
    <property type="entry name" value="HTH_3"/>
    <property type="match status" value="1"/>
</dbReference>
<organism evidence="2 3">
    <name type="scientific">Nonomuraea typhae</name>
    <dbReference type="NCBI Taxonomy" id="2603600"/>
    <lineage>
        <taxon>Bacteria</taxon>
        <taxon>Bacillati</taxon>
        <taxon>Actinomycetota</taxon>
        <taxon>Actinomycetes</taxon>
        <taxon>Streptosporangiales</taxon>
        <taxon>Streptosporangiaceae</taxon>
        <taxon>Nonomuraea</taxon>
    </lineage>
</organism>
<comment type="caution">
    <text evidence="2">The sequence shown here is derived from an EMBL/GenBank/DDBJ whole genome shotgun (WGS) entry which is preliminary data.</text>
</comment>
<dbReference type="InterPro" id="IPR001387">
    <property type="entry name" value="Cro/C1-type_HTH"/>
</dbReference>
<protein>
    <submittedName>
        <fullName evidence="2">Helix-turn-helix domain-containing protein</fullName>
    </submittedName>
</protein>
<dbReference type="CDD" id="cd00093">
    <property type="entry name" value="HTH_XRE"/>
    <property type="match status" value="1"/>
</dbReference>
<evidence type="ECO:0000259" key="1">
    <source>
        <dbReference type="PROSITE" id="PS50943"/>
    </source>
</evidence>
<dbReference type="RefSeq" id="WP_397090907.1">
    <property type="nucleotide sequence ID" value="NZ_JBITGY010000017.1"/>
</dbReference>
<keyword evidence="3" id="KW-1185">Reference proteome</keyword>
<feature type="domain" description="HTH cro/C1-type" evidence="1">
    <location>
        <begin position="29"/>
        <end position="70"/>
    </location>
</feature>
<evidence type="ECO:0000313" key="2">
    <source>
        <dbReference type="EMBL" id="MFI6504935.1"/>
    </source>
</evidence>
<proteinExistence type="predicted"/>
<dbReference type="Proteomes" id="UP001612741">
    <property type="component" value="Unassembled WGS sequence"/>
</dbReference>
<evidence type="ECO:0000313" key="3">
    <source>
        <dbReference type="Proteomes" id="UP001612741"/>
    </source>
</evidence>
<name>A0ABW7ZAV3_9ACTN</name>
<accession>A0ABW7ZAV3</accession>
<dbReference type="Gene3D" id="1.10.260.40">
    <property type="entry name" value="lambda repressor-like DNA-binding domains"/>
    <property type="match status" value="1"/>
</dbReference>
<sequence length="183" mass="21007">MTETPPEVRNDFWDWFSKTAAGLGYRTEAALARALQTSPSTVLRWRKGTRPTIPHLLKISSLFGVRLESLLVLSGHVPADLVQDSRIPEPPDSVTPTERIIRESDLDDRMADLMNSYWASRIDEERKRVQRLIDLLMSDSVPFSDERFSEEVGSILETRLSAHVTRVIVEWVQYLQSRREEGL</sequence>
<gene>
    <name evidence="2" type="ORF">ACIBG2_46645</name>
</gene>